<evidence type="ECO:0000256" key="2">
    <source>
        <dbReference type="PROSITE-ProRule" id="PRU00023"/>
    </source>
</evidence>
<dbReference type="Pfam" id="PF12796">
    <property type="entry name" value="Ank_2"/>
    <property type="match status" value="4"/>
</dbReference>
<gene>
    <name evidence="6" type="ORF">AtubIFM56815_002761</name>
</gene>
<dbReference type="SUPFAM" id="SSF53167">
    <property type="entry name" value="Purine and uridine phosphorylases"/>
    <property type="match status" value="1"/>
</dbReference>
<feature type="repeat" description="ANK" evidence="2">
    <location>
        <begin position="974"/>
        <end position="1001"/>
    </location>
</feature>
<comment type="caution">
    <text evidence="6">The sequence shown here is derived from an EMBL/GenBank/DDBJ whole genome shotgun (WGS) entry which is preliminary data.</text>
</comment>
<evidence type="ECO:0000313" key="7">
    <source>
        <dbReference type="Proteomes" id="UP001144157"/>
    </source>
</evidence>
<dbReference type="InterPro" id="IPR036770">
    <property type="entry name" value="Ankyrin_rpt-contain_sf"/>
</dbReference>
<evidence type="ECO:0000313" key="6">
    <source>
        <dbReference type="EMBL" id="GLA88313.1"/>
    </source>
</evidence>
<dbReference type="Gene3D" id="3.40.50.1580">
    <property type="entry name" value="Nucleoside phosphorylase domain"/>
    <property type="match status" value="1"/>
</dbReference>
<dbReference type="InterPro" id="IPR053137">
    <property type="entry name" value="NLR-like"/>
</dbReference>
<proteinExistence type="predicted"/>
<dbReference type="Pfam" id="PF22939">
    <property type="entry name" value="WHD_GPIID"/>
    <property type="match status" value="1"/>
</dbReference>
<dbReference type="InterPro" id="IPR000845">
    <property type="entry name" value="Nucleoside_phosphorylase_d"/>
</dbReference>
<organism evidence="6 7">
    <name type="scientific">Aspergillus tubingensis</name>
    <dbReference type="NCBI Taxonomy" id="5068"/>
    <lineage>
        <taxon>Eukaryota</taxon>
        <taxon>Fungi</taxon>
        <taxon>Dikarya</taxon>
        <taxon>Ascomycota</taxon>
        <taxon>Pezizomycotina</taxon>
        <taxon>Eurotiomycetes</taxon>
        <taxon>Eurotiomycetidae</taxon>
        <taxon>Eurotiales</taxon>
        <taxon>Aspergillaceae</taxon>
        <taxon>Aspergillus</taxon>
        <taxon>Aspergillus subgen. Circumdati</taxon>
    </lineage>
</organism>
<dbReference type="InterPro" id="IPR035994">
    <property type="entry name" value="Nucleoside_phosphorylase_sf"/>
</dbReference>
<feature type="domain" description="Nephrocystin 3-like N-terminal" evidence="5">
    <location>
        <begin position="355"/>
        <end position="526"/>
    </location>
</feature>
<feature type="repeat" description="ANK" evidence="2">
    <location>
        <begin position="1104"/>
        <end position="1136"/>
    </location>
</feature>
<dbReference type="InterPro" id="IPR027417">
    <property type="entry name" value="P-loop_NTPase"/>
</dbReference>
<feature type="domain" description="GPI inositol-deacylase winged helix" evidence="4">
    <location>
        <begin position="643"/>
        <end position="716"/>
    </location>
</feature>
<feature type="repeat" description="ANK" evidence="2">
    <location>
        <begin position="1201"/>
        <end position="1233"/>
    </location>
</feature>
<dbReference type="Gene3D" id="3.40.50.300">
    <property type="entry name" value="P-loop containing nucleotide triphosphate hydrolases"/>
    <property type="match status" value="1"/>
</dbReference>
<reference evidence="6" key="1">
    <citation type="submission" date="2022-07" db="EMBL/GenBank/DDBJ databases">
        <title>Taxonomy of Aspergillus series Nigri: significant species reduction supported by multi-species coalescent approaches.</title>
        <authorList>
            <person name="Bian C."/>
            <person name="Kusuya Y."/>
            <person name="Sklenar F."/>
            <person name="D'hooge E."/>
            <person name="Yaguchi T."/>
            <person name="Takahashi H."/>
            <person name="Hubka V."/>
        </authorList>
    </citation>
    <scope>NUCLEOTIDE SEQUENCE</scope>
    <source>
        <strain evidence="6">IFM 56815</strain>
    </source>
</reference>
<dbReference type="Pfam" id="PF24883">
    <property type="entry name" value="NPHP3_N"/>
    <property type="match status" value="1"/>
</dbReference>
<dbReference type="Pfam" id="PF01048">
    <property type="entry name" value="PNP_UDP_1"/>
    <property type="match status" value="1"/>
</dbReference>
<dbReference type="PRINTS" id="PR01415">
    <property type="entry name" value="ANKYRIN"/>
</dbReference>
<dbReference type="GO" id="GO:0003824">
    <property type="term" value="F:catalytic activity"/>
    <property type="evidence" value="ECO:0007669"/>
    <property type="project" value="InterPro"/>
</dbReference>
<dbReference type="Gene3D" id="1.25.40.20">
    <property type="entry name" value="Ankyrin repeat-containing domain"/>
    <property type="match status" value="4"/>
</dbReference>
<dbReference type="Proteomes" id="UP001144157">
    <property type="component" value="Unassembled WGS sequence"/>
</dbReference>
<accession>A0A9W6AUA9</accession>
<feature type="repeat" description="ANK" evidence="2">
    <location>
        <begin position="1002"/>
        <end position="1034"/>
    </location>
</feature>
<dbReference type="InterPro" id="IPR056884">
    <property type="entry name" value="NPHP3-like_N"/>
</dbReference>
<protein>
    <recommendedName>
        <fullName evidence="8">Nucleoside phosphorylase domain-containing protein</fullName>
    </recommendedName>
</protein>
<evidence type="ECO:0000259" key="5">
    <source>
        <dbReference type="Pfam" id="PF24883"/>
    </source>
</evidence>
<evidence type="ECO:0000256" key="1">
    <source>
        <dbReference type="ARBA" id="ARBA00022737"/>
    </source>
</evidence>
<evidence type="ECO:0008006" key="8">
    <source>
        <dbReference type="Google" id="ProtNLM"/>
    </source>
</evidence>
<dbReference type="PANTHER" id="PTHR46082:SF11">
    <property type="entry name" value="AAA+ ATPASE DOMAIN-CONTAINING PROTEIN-RELATED"/>
    <property type="match status" value="1"/>
</dbReference>
<dbReference type="InterPro" id="IPR054471">
    <property type="entry name" value="GPIID_WHD"/>
</dbReference>
<feature type="repeat" description="ANK" evidence="2">
    <location>
        <begin position="935"/>
        <end position="957"/>
    </location>
</feature>
<dbReference type="PROSITE" id="PS50088">
    <property type="entry name" value="ANK_REPEAT"/>
    <property type="match status" value="7"/>
</dbReference>
<name>A0A9W6AUA9_ASPTU</name>
<dbReference type="GO" id="GO:0009116">
    <property type="term" value="P:nucleoside metabolic process"/>
    <property type="evidence" value="ECO:0007669"/>
    <property type="project" value="InterPro"/>
</dbReference>
<feature type="repeat" description="ANK" evidence="2">
    <location>
        <begin position="1137"/>
        <end position="1169"/>
    </location>
</feature>
<keyword evidence="1" id="KW-0677">Repeat</keyword>
<keyword evidence="2" id="KW-0040">ANK repeat</keyword>
<dbReference type="SUPFAM" id="SSF48403">
    <property type="entry name" value="Ankyrin repeat"/>
    <property type="match status" value="1"/>
</dbReference>
<sequence>MSSPTSLRHEDFTVAWICALPVEMAAAEALLDERLPDLPAQPHDNNTYTFGVCHGHRVVIASLPSGVYGTNSAAVIATEVRIRFPSLRFGLMVGVGGGVRDAGVQLGDVVVSKPTREYGGVIQYDYGKAIDGGEWEHTGMLNKPPTVLLTAISRLQATHLQKPSRVSELVSKVLAVNPSMAATFGCPQSSEIAISGRITSLEQPCGIHYGLIASGNKVIKDGKLRDKIAKKYGILCFEMEAAGLMDNFPCLVIRGICDYADTHKKKDWQGYASLTAAAYAKELLTVIPRHSVLEAPTAALSLDWQIGNYSSIREPLSSGWVSKSRFACDDDFLARITRYDHERVHQRLSRKRLLGTTQWFLDHPEFQAWLSNKAYPWLWCSGKIGSGKSIIAATAIEEARRKSLQPHAPIIFFYCDVQYDSDLSQLLSSFIRQLTEFIIKRAQQFSGNGQRMLQRYFGSEREVPGIDDLEDIFASLSSDVSYATYVIDGLDALEQVDARRLLTYLRSLCRTGGDKAIGPRLLIFSREYFVGGTSVATYLPNVPQISTTYNVLQDIRVYIRESIADQMVLQQLTEDNQLIRDMENILLQESSGMFLWVYLQIEIIWYTCATEQEIRVALATLPKGLEETYRRCVKRIKCHDLRAIRTLIWVRFSARPLHCEELQEAVALDLNDKCWDRGKIPRSDFILGWCANLVVLDPVDSCARFAHPSICQYLDSSFDAYLPQFAESFRSGNQICGRLCITYLSFSDFNLHLSKTTKSVEWNVRGKDLLPQYVPCFRLIKSLLSSRLERRFSVSLPSPHIRTVPSPSSARYRFLSYARSHWTTHTKQFSEEDPLWGMFKLLALTSNESWGLHPWRADARSQFSHLQAMFGWAVRERHLPLFRLTMQFPDHIRRICDLPLSGELLPALHYACKQGYSDVVSQLLPFCDINRADLQDFTPLHYAVERGHANIVEILLSQKRLNAHRSSDVKGELLLLASSKGHTETVNILIKKGADLEARNSKSQTSLILAAASGHILTVKLLVEEGADMEAVDHEGDTARLYALQNRNMEVVNCFFDIDLANNRCKMESVLLAAVQDDDPELATLLINKGLDPNSSCKTGISRDDCTILTWAAKKGYKDLVQQLIHYGADVNLQDNKRWTPLARAAQYGHDSVVRLLIERNAFIDFPNDSFTPLQVAAANGEDSTVKSLIQHGADVNLSYEQFTPLQLAAANGRKSTVRILIQHGASVTHLKLAPDSFKYTYLGDDVLKLLSLGRASPLEIRNTGGRTAFRRAVEMGHMGRANNHERRLVARRPLE</sequence>
<dbReference type="PANTHER" id="PTHR46082">
    <property type="entry name" value="ATP/GTP-BINDING PROTEIN-RELATED"/>
    <property type="match status" value="1"/>
</dbReference>
<evidence type="ECO:0000259" key="3">
    <source>
        <dbReference type="Pfam" id="PF01048"/>
    </source>
</evidence>
<dbReference type="EMBL" id="BRPE01000012">
    <property type="protein sequence ID" value="GLA88313.1"/>
    <property type="molecule type" value="Genomic_DNA"/>
</dbReference>
<evidence type="ECO:0000259" key="4">
    <source>
        <dbReference type="Pfam" id="PF22939"/>
    </source>
</evidence>
<dbReference type="SMART" id="SM00248">
    <property type="entry name" value="ANK"/>
    <property type="match status" value="10"/>
</dbReference>
<feature type="repeat" description="ANK" evidence="2">
    <location>
        <begin position="1169"/>
        <end position="1201"/>
    </location>
</feature>
<dbReference type="PROSITE" id="PS50297">
    <property type="entry name" value="ANK_REP_REGION"/>
    <property type="match status" value="7"/>
</dbReference>
<feature type="domain" description="Nucleoside phosphorylase" evidence="3">
    <location>
        <begin position="14"/>
        <end position="268"/>
    </location>
</feature>
<dbReference type="InterPro" id="IPR002110">
    <property type="entry name" value="Ankyrin_rpt"/>
</dbReference>